<dbReference type="WBParaSite" id="nRc.2.0.1.t21675-RA">
    <property type="protein sequence ID" value="nRc.2.0.1.t21675-RA"/>
    <property type="gene ID" value="nRc.2.0.1.g21675"/>
</dbReference>
<organism evidence="1 2">
    <name type="scientific">Romanomermis culicivorax</name>
    <name type="common">Nematode worm</name>
    <dbReference type="NCBI Taxonomy" id="13658"/>
    <lineage>
        <taxon>Eukaryota</taxon>
        <taxon>Metazoa</taxon>
        <taxon>Ecdysozoa</taxon>
        <taxon>Nematoda</taxon>
        <taxon>Enoplea</taxon>
        <taxon>Dorylaimia</taxon>
        <taxon>Mermithida</taxon>
        <taxon>Mermithoidea</taxon>
        <taxon>Mermithidae</taxon>
        <taxon>Romanomermis</taxon>
    </lineage>
</organism>
<reference evidence="2" key="1">
    <citation type="submission" date="2022-11" db="UniProtKB">
        <authorList>
            <consortium name="WormBaseParasite"/>
        </authorList>
    </citation>
    <scope>IDENTIFICATION</scope>
</reference>
<protein>
    <submittedName>
        <fullName evidence="2">Uncharacterized protein</fullName>
    </submittedName>
</protein>
<dbReference type="AlphaFoldDB" id="A0A915J6B2"/>
<sequence length="201" mass="22614">MPTINKIIVGHPVIAVKTVLIQPYTDHFVLGTIWAQDELKTPSPCVVSSNNLTSSISIEPAIINPQAEHFPVVIINNSNEIVKGKENAFADFLSRKYEVDQTDTDLPTTSKAAETTDLINVVETRDKTRQKLATMPQTDLEAPQIPEEDKIVDPADLPNQDQWPFMQQQIVDAQKVDPMLDQTCQKVENQYVHCPQYLITY</sequence>
<dbReference type="Proteomes" id="UP000887565">
    <property type="component" value="Unplaced"/>
</dbReference>
<evidence type="ECO:0000313" key="2">
    <source>
        <dbReference type="WBParaSite" id="nRc.2.0.1.t21675-RA"/>
    </source>
</evidence>
<accession>A0A915J6B2</accession>
<proteinExistence type="predicted"/>
<evidence type="ECO:0000313" key="1">
    <source>
        <dbReference type="Proteomes" id="UP000887565"/>
    </source>
</evidence>
<keyword evidence="1" id="KW-1185">Reference proteome</keyword>
<name>A0A915J6B2_ROMCU</name>